<evidence type="ECO:0000313" key="3">
    <source>
        <dbReference type="Proteomes" id="UP000789396"/>
    </source>
</evidence>
<keyword evidence="3" id="KW-1185">Reference proteome</keyword>
<feature type="region of interest" description="Disordered" evidence="1">
    <location>
        <begin position="20"/>
        <end position="41"/>
    </location>
</feature>
<comment type="caution">
    <text evidence="2">The sequence shown here is derived from an EMBL/GenBank/DDBJ whole genome shotgun (WGS) entry which is preliminary data.</text>
</comment>
<feature type="compositionally biased region" description="Basic and acidic residues" evidence="1">
    <location>
        <begin position="30"/>
        <end position="41"/>
    </location>
</feature>
<reference evidence="2" key="1">
    <citation type="submission" date="2021-06" db="EMBL/GenBank/DDBJ databases">
        <authorList>
            <person name="Kallberg Y."/>
            <person name="Tangrot J."/>
            <person name="Rosling A."/>
        </authorList>
    </citation>
    <scope>NUCLEOTIDE SEQUENCE</scope>
    <source>
        <strain evidence="2">IN212</strain>
    </source>
</reference>
<organism evidence="2 3">
    <name type="scientific">Racocetra fulgida</name>
    <dbReference type="NCBI Taxonomy" id="60492"/>
    <lineage>
        <taxon>Eukaryota</taxon>
        <taxon>Fungi</taxon>
        <taxon>Fungi incertae sedis</taxon>
        <taxon>Mucoromycota</taxon>
        <taxon>Glomeromycotina</taxon>
        <taxon>Glomeromycetes</taxon>
        <taxon>Diversisporales</taxon>
        <taxon>Gigasporaceae</taxon>
        <taxon>Racocetra</taxon>
    </lineage>
</organism>
<dbReference type="AlphaFoldDB" id="A0A9N9EHG1"/>
<name>A0A9N9EHG1_9GLOM</name>
<dbReference type="OrthoDB" id="2427368at2759"/>
<gene>
    <name evidence="2" type="ORF">RFULGI_LOCUS9470</name>
</gene>
<evidence type="ECO:0000313" key="2">
    <source>
        <dbReference type="EMBL" id="CAG8677342.1"/>
    </source>
</evidence>
<evidence type="ECO:0000256" key="1">
    <source>
        <dbReference type="SAM" id="MobiDB-lite"/>
    </source>
</evidence>
<accession>A0A9N9EHG1</accession>
<feature type="non-terminal residue" evidence="2">
    <location>
        <position position="1"/>
    </location>
</feature>
<dbReference type="Proteomes" id="UP000789396">
    <property type="component" value="Unassembled WGS sequence"/>
</dbReference>
<protein>
    <submittedName>
        <fullName evidence="2">9999_t:CDS:1</fullName>
    </submittedName>
</protein>
<dbReference type="EMBL" id="CAJVPZ010016955">
    <property type="protein sequence ID" value="CAG8677342.1"/>
    <property type="molecule type" value="Genomic_DNA"/>
</dbReference>
<sequence>RYTEDEYEDESSILFVIKNAEGSSDLGDEPECRNSDDELEDSSLKEINTKQTFTSFKMLEQYLKHYFT</sequence>
<proteinExistence type="predicted"/>